<protein>
    <submittedName>
        <fullName evidence="1">Uncharacterized protein</fullName>
    </submittedName>
</protein>
<dbReference type="Proteomes" id="UP000241771">
    <property type="component" value="Unassembled WGS sequence"/>
</dbReference>
<gene>
    <name evidence="1" type="ORF">C9I98_04060</name>
</gene>
<dbReference type="PROSITE" id="PS51257">
    <property type="entry name" value="PROKAR_LIPOPROTEIN"/>
    <property type="match status" value="1"/>
</dbReference>
<organism evidence="1 2">
    <name type="scientific">Photobacterium sanctipauli</name>
    <dbReference type="NCBI Taxonomy" id="1342794"/>
    <lineage>
        <taxon>Bacteria</taxon>
        <taxon>Pseudomonadati</taxon>
        <taxon>Pseudomonadota</taxon>
        <taxon>Gammaproteobacteria</taxon>
        <taxon>Vibrionales</taxon>
        <taxon>Vibrionaceae</taxon>
        <taxon>Photobacterium</taxon>
    </lineage>
</organism>
<dbReference type="AlphaFoldDB" id="A0A2T3NXU8"/>
<reference evidence="1 2" key="1">
    <citation type="submission" date="2018-01" db="EMBL/GenBank/DDBJ databases">
        <title>Whole genome sequencing of Histamine producing bacteria.</title>
        <authorList>
            <person name="Butler K."/>
        </authorList>
    </citation>
    <scope>NUCLEOTIDE SEQUENCE [LARGE SCALE GENOMIC DNA]</scope>
    <source>
        <strain evidence="1 2">DSM 100436</strain>
    </source>
</reference>
<accession>A0A2T3NXU8</accession>
<name>A0A2T3NXU8_9GAMM</name>
<dbReference type="EMBL" id="PYMA01000002">
    <property type="protein sequence ID" value="PSW21133.1"/>
    <property type="molecule type" value="Genomic_DNA"/>
</dbReference>
<proteinExistence type="predicted"/>
<keyword evidence="2" id="KW-1185">Reference proteome</keyword>
<evidence type="ECO:0000313" key="2">
    <source>
        <dbReference type="Proteomes" id="UP000241771"/>
    </source>
</evidence>
<dbReference type="Pfam" id="PF19795">
    <property type="entry name" value="DUF6279"/>
    <property type="match status" value="1"/>
</dbReference>
<sequence>MVRMIPQITAISLTLILLGGCATRLAYNNLDYWVGYNLSNYVSLDSRLESSLDGGLARALERHRGQELPKLHRALDQLVVDLSIPLTFSQVRGYYHTFNNLGKSSIAVLAEPLADMLSGLTEQQVAELDRKITTRLNEINQERAGLAPGQKLAKRTERLEDFTQDWIGSLTSKQEAMLQELAGYQLEMEPVFLAIRSYYLDSWRALMQQRNSPNFESQLSQLLQKIVSLETPHHQAEVNFYLNRRFELMRRLNHTLSDKQRGYLISKLTGLRKDVAVLINQ</sequence>
<comment type="caution">
    <text evidence="1">The sequence shown here is derived from an EMBL/GenBank/DDBJ whole genome shotgun (WGS) entry which is preliminary data.</text>
</comment>
<evidence type="ECO:0000313" key="1">
    <source>
        <dbReference type="EMBL" id="PSW21133.1"/>
    </source>
</evidence>